<dbReference type="EC" id="2.7.7.87" evidence="3"/>
<evidence type="ECO:0000256" key="2">
    <source>
        <dbReference type="ARBA" id="ARBA00007663"/>
    </source>
</evidence>
<keyword evidence="5" id="KW-0808">Transferase</keyword>
<keyword evidence="4" id="KW-0963">Cytoplasm</keyword>
<evidence type="ECO:0000259" key="12">
    <source>
        <dbReference type="PROSITE" id="PS51163"/>
    </source>
</evidence>
<accession>A0ABS9HH41</accession>
<sequence>MSSVDRFSTSTDEEREAAVTAAAGAVRSGDLVVIPTDTVYGIAADAFSRHAVQRLLDAKGRGRDMPPPVLVSAPTTLDALAEGVPPWARALVEAFWPGPLTIVCRQQSSLVWDLGETRGTVAVRMPDDEVALAVLERTGPLAVSSANLTGRPAATDADAAEEMLGDAVAVIVDGGTSPGGEASTIVDVTVPEGRVLRLGALSLDQLNAAIEDHGIVLADEG</sequence>
<evidence type="ECO:0000256" key="7">
    <source>
        <dbReference type="ARBA" id="ARBA00022695"/>
    </source>
</evidence>
<evidence type="ECO:0000313" key="13">
    <source>
        <dbReference type="EMBL" id="MCF6379722.1"/>
    </source>
</evidence>
<dbReference type="Pfam" id="PF01300">
    <property type="entry name" value="Sua5_yciO_yrdC"/>
    <property type="match status" value="1"/>
</dbReference>
<feature type="domain" description="YrdC-like" evidence="12">
    <location>
        <begin position="16"/>
        <end position="201"/>
    </location>
</feature>
<comment type="catalytic activity">
    <reaction evidence="11">
        <text>L-threonine + hydrogencarbonate + ATP = L-threonylcarbamoyladenylate + diphosphate + H2O</text>
        <dbReference type="Rhea" id="RHEA:36407"/>
        <dbReference type="ChEBI" id="CHEBI:15377"/>
        <dbReference type="ChEBI" id="CHEBI:17544"/>
        <dbReference type="ChEBI" id="CHEBI:30616"/>
        <dbReference type="ChEBI" id="CHEBI:33019"/>
        <dbReference type="ChEBI" id="CHEBI:57926"/>
        <dbReference type="ChEBI" id="CHEBI:73682"/>
        <dbReference type="EC" id="2.7.7.87"/>
    </reaction>
</comment>
<organism evidence="13 14">
    <name type="scientific">Nocardioides potassii</name>
    <dbReference type="NCBI Taxonomy" id="2911371"/>
    <lineage>
        <taxon>Bacteria</taxon>
        <taxon>Bacillati</taxon>
        <taxon>Actinomycetota</taxon>
        <taxon>Actinomycetes</taxon>
        <taxon>Propionibacteriales</taxon>
        <taxon>Nocardioidaceae</taxon>
        <taxon>Nocardioides</taxon>
    </lineage>
</organism>
<keyword evidence="9" id="KW-0067">ATP-binding</keyword>
<evidence type="ECO:0000256" key="1">
    <source>
        <dbReference type="ARBA" id="ARBA00004496"/>
    </source>
</evidence>
<evidence type="ECO:0000256" key="4">
    <source>
        <dbReference type="ARBA" id="ARBA00022490"/>
    </source>
</evidence>
<dbReference type="InterPro" id="IPR006070">
    <property type="entry name" value="Sua5-like_dom"/>
</dbReference>
<evidence type="ECO:0000256" key="8">
    <source>
        <dbReference type="ARBA" id="ARBA00022741"/>
    </source>
</evidence>
<name>A0ABS9HH41_9ACTN</name>
<dbReference type="PROSITE" id="PS51163">
    <property type="entry name" value="YRDC"/>
    <property type="match status" value="1"/>
</dbReference>
<reference evidence="13 14" key="1">
    <citation type="submission" date="2022-01" db="EMBL/GenBank/DDBJ databases">
        <title>Nocardioides sp. nov., an actinomycete isolated from mining soil.</title>
        <authorList>
            <person name="Liu L."/>
        </authorList>
    </citation>
    <scope>NUCLEOTIDE SEQUENCE [LARGE SCALE GENOMIC DNA]</scope>
    <source>
        <strain evidence="13 14">KLBMP 9356</strain>
    </source>
</reference>
<keyword evidence="6" id="KW-0819">tRNA processing</keyword>
<dbReference type="Proteomes" id="UP001201161">
    <property type="component" value="Unassembled WGS sequence"/>
</dbReference>
<evidence type="ECO:0000256" key="3">
    <source>
        <dbReference type="ARBA" id="ARBA00012584"/>
    </source>
</evidence>
<dbReference type="PANTHER" id="PTHR17490">
    <property type="entry name" value="SUA5"/>
    <property type="match status" value="1"/>
</dbReference>
<dbReference type="InterPro" id="IPR050156">
    <property type="entry name" value="TC-AMP_synthase_SUA5"/>
</dbReference>
<evidence type="ECO:0000256" key="9">
    <source>
        <dbReference type="ARBA" id="ARBA00022840"/>
    </source>
</evidence>
<proteinExistence type="inferred from homology"/>
<protein>
    <recommendedName>
        <fullName evidence="10">L-threonylcarbamoyladenylate synthase</fullName>
        <ecNumber evidence="3">2.7.7.87</ecNumber>
    </recommendedName>
    <alternativeName>
        <fullName evidence="10">L-threonylcarbamoyladenylate synthase</fullName>
    </alternativeName>
</protein>
<evidence type="ECO:0000256" key="10">
    <source>
        <dbReference type="ARBA" id="ARBA00029774"/>
    </source>
</evidence>
<dbReference type="NCBIfam" id="TIGR00057">
    <property type="entry name" value="L-threonylcarbamoyladenylate synthase"/>
    <property type="match status" value="1"/>
</dbReference>
<evidence type="ECO:0000256" key="6">
    <source>
        <dbReference type="ARBA" id="ARBA00022694"/>
    </source>
</evidence>
<dbReference type="PANTHER" id="PTHR17490:SF16">
    <property type="entry name" value="THREONYLCARBAMOYL-AMP SYNTHASE"/>
    <property type="match status" value="1"/>
</dbReference>
<keyword evidence="8" id="KW-0547">Nucleotide-binding</keyword>
<dbReference type="InterPro" id="IPR017945">
    <property type="entry name" value="DHBP_synth_RibB-like_a/b_dom"/>
</dbReference>
<evidence type="ECO:0000313" key="14">
    <source>
        <dbReference type="Proteomes" id="UP001201161"/>
    </source>
</evidence>
<dbReference type="SUPFAM" id="SSF55821">
    <property type="entry name" value="YrdC/RibB"/>
    <property type="match status" value="1"/>
</dbReference>
<dbReference type="Gene3D" id="3.90.870.10">
    <property type="entry name" value="DHBP synthase"/>
    <property type="match status" value="1"/>
</dbReference>
<dbReference type="RefSeq" id="WP_236404897.1">
    <property type="nucleotide sequence ID" value="NZ_JAKJHZ010000011.1"/>
</dbReference>
<keyword evidence="7" id="KW-0548">Nucleotidyltransferase</keyword>
<gene>
    <name evidence="13" type="ORF">L2K70_19085</name>
</gene>
<keyword evidence="14" id="KW-1185">Reference proteome</keyword>
<evidence type="ECO:0000256" key="11">
    <source>
        <dbReference type="ARBA" id="ARBA00048366"/>
    </source>
</evidence>
<dbReference type="EMBL" id="JAKJHZ010000011">
    <property type="protein sequence ID" value="MCF6379722.1"/>
    <property type="molecule type" value="Genomic_DNA"/>
</dbReference>
<comment type="subcellular location">
    <subcellularLocation>
        <location evidence="1">Cytoplasm</location>
    </subcellularLocation>
</comment>
<comment type="caution">
    <text evidence="13">The sequence shown here is derived from an EMBL/GenBank/DDBJ whole genome shotgun (WGS) entry which is preliminary data.</text>
</comment>
<comment type="similarity">
    <text evidence="2">Belongs to the SUA5 family.</text>
</comment>
<evidence type="ECO:0000256" key="5">
    <source>
        <dbReference type="ARBA" id="ARBA00022679"/>
    </source>
</evidence>